<protein>
    <submittedName>
        <fullName evidence="1">Uncharacterized protein</fullName>
    </submittedName>
</protein>
<name>A0A7X0D0N9_9HYPH</name>
<reference evidence="1 2" key="1">
    <citation type="submission" date="2020-08" db="EMBL/GenBank/DDBJ databases">
        <title>Genomic Encyclopedia of Type Strains, Phase IV (KMG-IV): sequencing the most valuable type-strain genomes for metagenomic binning, comparative biology and taxonomic classification.</title>
        <authorList>
            <person name="Goeker M."/>
        </authorList>
    </citation>
    <scope>NUCLEOTIDE SEQUENCE [LARGE SCALE GENOMIC DNA]</scope>
    <source>
        <strain evidence="1 2">DSM 100734</strain>
    </source>
</reference>
<dbReference type="AlphaFoldDB" id="A0A7X0D0N9"/>
<evidence type="ECO:0000313" key="1">
    <source>
        <dbReference type="EMBL" id="MBB6162671.1"/>
    </source>
</evidence>
<dbReference type="RefSeq" id="WP_183992510.1">
    <property type="nucleotide sequence ID" value="NZ_BMHW01000002.1"/>
</dbReference>
<comment type="caution">
    <text evidence="1">The sequence shown here is derived from an EMBL/GenBank/DDBJ whole genome shotgun (WGS) entry which is preliminary data.</text>
</comment>
<keyword evidence="2" id="KW-1185">Reference proteome</keyword>
<evidence type="ECO:0000313" key="2">
    <source>
        <dbReference type="Proteomes" id="UP000547879"/>
    </source>
</evidence>
<accession>A0A7X0D0N9</accession>
<organism evidence="1 2">
    <name type="scientific">Rhizobium wenxiniae</name>
    <dbReference type="NCBI Taxonomy" id="1737357"/>
    <lineage>
        <taxon>Bacteria</taxon>
        <taxon>Pseudomonadati</taxon>
        <taxon>Pseudomonadota</taxon>
        <taxon>Alphaproteobacteria</taxon>
        <taxon>Hyphomicrobiales</taxon>
        <taxon>Rhizobiaceae</taxon>
        <taxon>Rhizobium/Agrobacterium group</taxon>
        <taxon>Rhizobium</taxon>
    </lineage>
</organism>
<sequence>MSDCCCHPGVGQNPTDLTPPNYSTYRPGEVRLYGRPAPHAPIFVHSEEEALKRLENDLHVNNIEGDTKKIAEIARKSLAYSLDPNNFLGIFKEKITLAGLLGFDIYSLPVEISSKKCCDDDKGRSIGVIYGYSYEGHCYDLPKPLIMFLPCLPHQLTSGYCECDCGYGPGLGYAVWQIDKLEDVVVIDIRVDDVKTLILDANLPGNRSPLAYSQTMRLAPSRPPISG</sequence>
<dbReference type="Proteomes" id="UP000547879">
    <property type="component" value="Unassembled WGS sequence"/>
</dbReference>
<dbReference type="EMBL" id="JACHEG010000002">
    <property type="protein sequence ID" value="MBB6162671.1"/>
    <property type="molecule type" value="Genomic_DNA"/>
</dbReference>
<proteinExistence type="predicted"/>
<gene>
    <name evidence="1" type="ORF">HNQ72_002489</name>
</gene>